<gene>
    <name evidence="3" type="ORF">GR170_10425</name>
</gene>
<dbReference type="RefSeq" id="WP_160894384.1">
    <property type="nucleotide sequence ID" value="NZ_WUMU01000010.1"/>
</dbReference>
<feature type="transmembrane region" description="Helical" evidence="1">
    <location>
        <begin position="146"/>
        <end position="168"/>
    </location>
</feature>
<keyword evidence="3" id="KW-0482">Metalloprotease</keyword>
<dbReference type="GO" id="GO:0080120">
    <property type="term" value="P:CAAX-box protein maturation"/>
    <property type="evidence" value="ECO:0007669"/>
    <property type="project" value="UniProtKB-ARBA"/>
</dbReference>
<dbReference type="AlphaFoldDB" id="A0A6L7G6F6"/>
<feature type="transmembrane region" description="Helical" evidence="1">
    <location>
        <begin position="33"/>
        <end position="62"/>
    </location>
</feature>
<dbReference type="Proteomes" id="UP000477911">
    <property type="component" value="Unassembled WGS sequence"/>
</dbReference>
<dbReference type="GO" id="GO:0004175">
    <property type="term" value="F:endopeptidase activity"/>
    <property type="evidence" value="ECO:0007669"/>
    <property type="project" value="UniProtKB-ARBA"/>
</dbReference>
<reference evidence="3 4" key="1">
    <citation type="submission" date="2019-12" db="EMBL/GenBank/DDBJ databases">
        <authorList>
            <person name="Li M."/>
        </authorList>
    </citation>
    <scope>NUCLEOTIDE SEQUENCE [LARGE SCALE GENOMIC DNA]</scope>
    <source>
        <strain evidence="3 4">GBMRC 2024</strain>
    </source>
</reference>
<keyword evidence="3" id="KW-0378">Hydrolase</keyword>
<feature type="transmembrane region" description="Helical" evidence="1">
    <location>
        <begin position="229"/>
        <end position="249"/>
    </location>
</feature>
<organism evidence="3 4">
    <name type="scientific">Pseudooceanicola albus</name>
    <dbReference type="NCBI Taxonomy" id="2692189"/>
    <lineage>
        <taxon>Bacteria</taxon>
        <taxon>Pseudomonadati</taxon>
        <taxon>Pseudomonadota</taxon>
        <taxon>Alphaproteobacteria</taxon>
        <taxon>Rhodobacterales</taxon>
        <taxon>Paracoccaceae</taxon>
        <taxon>Pseudooceanicola</taxon>
    </lineage>
</organism>
<evidence type="ECO:0000256" key="1">
    <source>
        <dbReference type="SAM" id="Phobius"/>
    </source>
</evidence>
<evidence type="ECO:0000313" key="3">
    <source>
        <dbReference type="EMBL" id="MXN18253.1"/>
    </source>
</evidence>
<evidence type="ECO:0000313" key="4">
    <source>
        <dbReference type="Proteomes" id="UP000477911"/>
    </source>
</evidence>
<keyword evidence="1" id="KW-0812">Transmembrane</keyword>
<dbReference type="Pfam" id="PF02517">
    <property type="entry name" value="Rce1-like"/>
    <property type="match status" value="1"/>
</dbReference>
<accession>A0A6L7G6F6</accession>
<dbReference type="EMBL" id="WUMU01000010">
    <property type="protein sequence ID" value="MXN18253.1"/>
    <property type="molecule type" value="Genomic_DNA"/>
</dbReference>
<dbReference type="InterPro" id="IPR003675">
    <property type="entry name" value="Rce1/LyrA-like_dom"/>
</dbReference>
<sequence>MAEIWPDILTWLAFLPALLLAWGGHRRAALILLGLSAVLALASGVQGALTSGIFALCLLAAAQIPRLPEAVRPVAHAGLILTCLALGLGLVPGSGRLTLLSDIRTGPESLPFSYGVGLAKPFTFFLLLWAWPGLLEAPGPVLRRGLGAALLGLAGVFALALAGHVIAWEPTLPGWLPLFLLGNLLLTCLPEEAFFRGYLQQGLMRRLGLWPGLGLSGLLFGAAHLGGGLWLAGLAVLAGLAYGLAYRFGGGLRAAVACHFGFNLVHLLLFTYPAAA</sequence>
<protein>
    <submittedName>
        <fullName evidence="3">CPBP family intramembrane metalloprotease</fullName>
    </submittedName>
</protein>
<dbReference type="GO" id="GO:0006508">
    <property type="term" value="P:proteolysis"/>
    <property type="evidence" value="ECO:0007669"/>
    <property type="project" value="UniProtKB-KW"/>
</dbReference>
<dbReference type="GO" id="GO:0008237">
    <property type="term" value="F:metallopeptidase activity"/>
    <property type="evidence" value="ECO:0007669"/>
    <property type="project" value="UniProtKB-KW"/>
</dbReference>
<evidence type="ECO:0000259" key="2">
    <source>
        <dbReference type="Pfam" id="PF02517"/>
    </source>
</evidence>
<feature type="domain" description="CAAX prenyl protease 2/Lysostaphin resistance protein A-like" evidence="2">
    <location>
        <begin position="174"/>
        <end position="265"/>
    </location>
</feature>
<comment type="caution">
    <text evidence="3">The sequence shown here is derived from an EMBL/GenBank/DDBJ whole genome shotgun (WGS) entry which is preliminary data.</text>
</comment>
<proteinExistence type="predicted"/>
<keyword evidence="4" id="KW-1185">Reference proteome</keyword>
<name>A0A6L7G6F6_9RHOB</name>
<keyword evidence="3" id="KW-0645">Protease</keyword>
<feature type="transmembrane region" description="Helical" evidence="1">
    <location>
        <begin position="256"/>
        <end position="275"/>
    </location>
</feature>
<keyword evidence="1" id="KW-0472">Membrane</keyword>
<feature type="transmembrane region" description="Helical" evidence="1">
    <location>
        <begin position="74"/>
        <end position="92"/>
    </location>
</feature>
<feature type="transmembrane region" description="Helical" evidence="1">
    <location>
        <begin position="112"/>
        <end position="134"/>
    </location>
</feature>
<keyword evidence="1" id="KW-1133">Transmembrane helix</keyword>
<feature type="transmembrane region" description="Helical" evidence="1">
    <location>
        <begin position="174"/>
        <end position="195"/>
    </location>
</feature>